<gene>
    <name evidence="1" type="ORF">ENJ51_01300</name>
</gene>
<dbReference type="AlphaFoldDB" id="A0A7V2T0M0"/>
<dbReference type="SUPFAM" id="SSF53474">
    <property type="entry name" value="alpha/beta-Hydrolases"/>
    <property type="match status" value="1"/>
</dbReference>
<dbReference type="PANTHER" id="PTHR37946">
    <property type="entry name" value="SLL1969 PROTEIN"/>
    <property type="match status" value="1"/>
</dbReference>
<dbReference type="Proteomes" id="UP000885750">
    <property type="component" value="Unassembled WGS sequence"/>
</dbReference>
<dbReference type="Gene3D" id="3.40.50.1820">
    <property type="entry name" value="alpha/beta hydrolase"/>
    <property type="match status" value="1"/>
</dbReference>
<proteinExistence type="predicted"/>
<organism evidence="1">
    <name type="scientific">Leucothrix mucor</name>
    <dbReference type="NCBI Taxonomy" id="45248"/>
    <lineage>
        <taxon>Bacteria</taxon>
        <taxon>Pseudomonadati</taxon>
        <taxon>Pseudomonadota</taxon>
        <taxon>Gammaproteobacteria</taxon>
        <taxon>Thiotrichales</taxon>
        <taxon>Thiotrichaceae</taxon>
        <taxon>Leucothrix</taxon>
    </lineage>
</organism>
<dbReference type="InterPro" id="IPR029058">
    <property type="entry name" value="AB_hydrolase_fold"/>
</dbReference>
<dbReference type="PANTHER" id="PTHR37946:SF1">
    <property type="entry name" value="SLL1969 PROTEIN"/>
    <property type="match status" value="1"/>
</dbReference>
<comment type="caution">
    <text evidence="1">The sequence shown here is derived from an EMBL/GenBank/DDBJ whole genome shotgun (WGS) entry which is preliminary data.</text>
</comment>
<evidence type="ECO:0000313" key="1">
    <source>
        <dbReference type="EMBL" id="HFC91428.1"/>
    </source>
</evidence>
<protein>
    <submittedName>
        <fullName evidence="1">Alpha/beta hydrolase</fullName>
    </submittedName>
</protein>
<dbReference type="GO" id="GO:0016787">
    <property type="term" value="F:hydrolase activity"/>
    <property type="evidence" value="ECO:0007669"/>
    <property type="project" value="UniProtKB-KW"/>
</dbReference>
<name>A0A7V2T0M0_LEUMU</name>
<accession>A0A7V2T0M0</accession>
<dbReference type="EMBL" id="DRMS01000050">
    <property type="protein sequence ID" value="HFC91428.1"/>
    <property type="molecule type" value="Genomic_DNA"/>
</dbReference>
<sequence length="196" mass="21692">MNALEMFYLEYQLKKSGFIVHSISYQSVLKTPAENAVILHQKILKLNLKKLHIVAHSLGGIVTAHLLATFDDIPKGNIVMLGTPINGSWFAHKLRSFPLINKMLANSMKLGLSGNDIPEWKTEHQWGMIAGRAKIGLAIIVGGLPEEGDGAVMIKETQHQKINTHIVLPVPHTAMLFSKQVAQFTAHFLKTGKFPL</sequence>
<keyword evidence="1" id="KW-0378">Hydrolase</keyword>
<reference evidence="1" key="1">
    <citation type="journal article" date="2020" name="mSystems">
        <title>Genome- and Community-Level Interaction Insights into Carbon Utilization and Element Cycling Functions of Hydrothermarchaeota in Hydrothermal Sediment.</title>
        <authorList>
            <person name="Zhou Z."/>
            <person name="Liu Y."/>
            <person name="Xu W."/>
            <person name="Pan J."/>
            <person name="Luo Z.H."/>
            <person name="Li M."/>
        </authorList>
    </citation>
    <scope>NUCLEOTIDE SEQUENCE [LARGE SCALE GENOMIC DNA]</scope>
    <source>
        <strain evidence="1">HyVt-493</strain>
    </source>
</reference>